<name>A0A975GTP7_9BACT</name>
<dbReference type="Proteomes" id="UP000663722">
    <property type="component" value="Chromosome"/>
</dbReference>
<keyword evidence="2" id="KW-1185">Reference proteome</keyword>
<gene>
    <name evidence="1" type="ORF">dnm_094320</name>
</gene>
<proteinExistence type="predicted"/>
<sequence>MQAKAPFDKLRGRSYAVDLIKKFRADPECKNCIFALAKKHFSHSGKNTGKPVQP</sequence>
<dbReference type="EMBL" id="CP061800">
    <property type="protein sequence ID" value="QTA93330.1"/>
    <property type="molecule type" value="Genomic_DNA"/>
</dbReference>
<dbReference type="AlphaFoldDB" id="A0A975GTP7"/>
<accession>A0A975GTP7</accession>
<dbReference type="KEGG" id="dmm:dnm_094320"/>
<organism evidence="1 2">
    <name type="scientific">Desulfonema magnum</name>
    <dbReference type="NCBI Taxonomy" id="45655"/>
    <lineage>
        <taxon>Bacteria</taxon>
        <taxon>Pseudomonadati</taxon>
        <taxon>Thermodesulfobacteriota</taxon>
        <taxon>Desulfobacteria</taxon>
        <taxon>Desulfobacterales</taxon>
        <taxon>Desulfococcaceae</taxon>
        <taxon>Desulfonema</taxon>
    </lineage>
</organism>
<evidence type="ECO:0000313" key="1">
    <source>
        <dbReference type="EMBL" id="QTA93330.1"/>
    </source>
</evidence>
<evidence type="ECO:0000313" key="2">
    <source>
        <dbReference type="Proteomes" id="UP000663722"/>
    </source>
</evidence>
<protein>
    <submittedName>
        <fullName evidence="1">Uncharacterized protein</fullName>
    </submittedName>
</protein>
<reference evidence="1" key="1">
    <citation type="journal article" date="2021" name="Microb. Physiol.">
        <title>Proteogenomic Insights into the Physiology of Marine, Sulfate-Reducing, Filamentous Desulfonema limicola and Desulfonema magnum.</title>
        <authorList>
            <person name="Schnaars V."/>
            <person name="Wohlbrand L."/>
            <person name="Scheve S."/>
            <person name="Hinrichs C."/>
            <person name="Reinhardt R."/>
            <person name="Rabus R."/>
        </authorList>
    </citation>
    <scope>NUCLEOTIDE SEQUENCE</scope>
    <source>
        <strain evidence="1">4be13</strain>
    </source>
</reference>